<dbReference type="OrthoDB" id="9794387at2"/>
<dbReference type="GO" id="GO:0004757">
    <property type="term" value="F:sepiapterin reductase (NADP+) activity"/>
    <property type="evidence" value="ECO:0007669"/>
    <property type="project" value="TreeGrafter"/>
</dbReference>
<dbReference type="InterPro" id="IPR002347">
    <property type="entry name" value="SDR_fam"/>
</dbReference>
<dbReference type="InterPro" id="IPR036291">
    <property type="entry name" value="NAD(P)-bd_dom_sf"/>
</dbReference>
<dbReference type="RefSeq" id="WP_095525279.1">
    <property type="nucleotide sequence ID" value="NZ_MDUX01000046.1"/>
</dbReference>
<dbReference type="InterPro" id="IPR051721">
    <property type="entry name" value="Biopterin_syn/organic_redct"/>
</dbReference>
<dbReference type="InterPro" id="IPR057326">
    <property type="entry name" value="KR_dom"/>
</dbReference>
<dbReference type="AlphaFoldDB" id="A0A272EQB9"/>
<evidence type="ECO:0000313" key="7">
    <source>
        <dbReference type="EMBL" id="PAS92256.1"/>
    </source>
</evidence>
<dbReference type="SMART" id="SM00822">
    <property type="entry name" value="PKS_KR"/>
    <property type="match status" value="1"/>
</dbReference>
<dbReference type="Gene3D" id="3.40.50.720">
    <property type="entry name" value="NAD(P)-binding Rossmann-like Domain"/>
    <property type="match status" value="1"/>
</dbReference>
<dbReference type="Pfam" id="PF00106">
    <property type="entry name" value="adh_short"/>
    <property type="match status" value="1"/>
</dbReference>
<dbReference type="PROSITE" id="PS00061">
    <property type="entry name" value="ADH_SHORT"/>
    <property type="match status" value="1"/>
</dbReference>
<reference evidence="7 8" key="2">
    <citation type="submission" date="2017-07" db="EMBL/GenBank/DDBJ databases">
        <title>Candidatus Dactylopiibacterium carminicum, a nitrogen-fixing symbiont of the cochineal insect Dactylopius coccus and Dactylopius opuntiae (Hemiptera: Coccoidea: Dactylopiidae).</title>
        <authorList>
            <person name="Vera A."/>
        </authorList>
    </citation>
    <scope>NUCLEOTIDE SEQUENCE [LARGE SCALE GENOMIC DNA]</scope>
    <source>
        <strain evidence="7 8">NFDCM</strain>
    </source>
</reference>
<evidence type="ECO:0000259" key="5">
    <source>
        <dbReference type="SMART" id="SM00822"/>
    </source>
</evidence>
<organism evidence="7 8">
    <name type="scientific">Candidatus Dactylopiibacterium carminicum</name>
    <dbReference type="NCBI Taxonomy" id="857335"/>
    <lineage>
        <taxon>Bacteria</taxon>
        <taxon>Pseudomonadati</taxon>
        <taxon>Pseudomonadota</taxon>
        <taxon>Betaproteobacteria</taxon>
        <taxon>Rhodocyclales</taxon>
        <taxon>Rhodocyclaceae</taxon>
        <taxon>Candidatus Dactylopiibacterium</taxon>
    </lineage>
</organism>
<evidence type="ECO:0000256" key="3">
    <source>
        <dbReference type="ARBA" id="ARBA00022857"/>
    </source>
</evidence>
<keyword evidence="9" id="KW-1185">Reference proteome</keyword>
<dbReference type="Proteomes" id="UP000216107">
    <property type="component" value="Unassembled WGS sequence"/>
</dbReference>
<dbReference type="PANTHER" id="PTHR44085">
    <property type="entry name" value="SEPIAPTERIN REDUCTASE"/>
    <property type="match status" value="1"/>
</dbReference>
<dbReference type="GO" id="GO:0005737">
    <property type="term" value="C:cytoplasm"/>
    <property type="evidence" value="ECO:0007669"/>
    <property type="project" value="UniProtKB-SubCell"/>
</dbReference>
<keyword evidence="3" id="KW-0521">NADP</keyword>
<dbReference type="PRINTS" id="PR00081">
    <property type="entry name" value="GDHRDH"/>
</dbReference>
<comment type="subcellular location">
    <subcellularLocation>
        <location evidence="1">Cytoplasm</location>
    </subcellularLocation>
</comment>
<sequence>MKLVVISGGSRGLGAALCQQYAKAGFALIEFSRSAPHPFSVACDFAEPLQVARKVAENLRPLASTAGLEEVVIISNAAMLSPMGPVSRNDPAAVQANLNANFTAAILFMSEAIRAFQETPARKTVVSLSSGAATKGYAGWSLYCAAKAGLDNFMRALALEQTSEAHPVYALIIDPGIMDTGMQADIRASSPADFPTVERFHGLHRDGALRQPAQIASAIRRIVAEAQTGGERFVAAEFV</sequence>
<dbReference type="PANTHER" id="PTHR44085:SF2">
    <property type="entry name" value="SEPIAPTERIN REDUCTASE"/>
    <property type="match status" value="1"/>
</dbReference>
<keyword evidence="4" id="KW-0560">Oxidoreductase</keyword>
<keyword evidence="2" id="KW-0963">Cytoplasm</keyword>
<dbReference type="SUPFAM" id="SSF51735">
    <property type="entry name" value="NAD(P)-binding Rossmann-fold domains"/>
    <property type="match status" value="1"/>
</dbReference>
<accession>A0A272EQB9</accession>
<gene>
    <name evidence="6" type="ORF">BGI27_12800</name>
    <name evidence="7" type="ORF">CGU29_12415</name>
</gene>
<feature type="domain" description="Ketoreductase" evidence="5">
    <location>
        <begin position="2"/>
        <end position="180"/>
    </location>
</feature>
<evidence type="ECO:0000256" key="4">
    <source>
        <dbReference type="ARBA" id="ARBA00023002"/>
    </source>
</evidence>
<evidence type="ECO:0000313" key="6">
    <source>
        <dbReference type="EMBL" id="KAF7598526.1"/>
    </source>
</evidence>
<dbReference type="EMBL" id="MDUX01000046">
    <property type="protein sequence ID" value="KAF7598526.1"/>
    <property type="molecule type" value="Genomic_DNA"/>
</dbReference>
<protein>
    <submittedName>
        <fullName evidence="7">Short-chain dehydrogenase</fullName>
    </submittedName>
</protein>
<evidence type="ECO:0000256" key="2">
    <source>
        <dbReference type="ARBA" id="ARBA00022490"/>
    </source>
</evidence>
<dbReference type="EMBL" id="NMRN01000043">
    <property type="protein sequence ID" value="PAS92256.1"/>
    <property type="molecule type" value="Genomic_DNA"/>
</dbReference>
<reference evidence="6 9" key="1">
    <citation type="submission" date="2016-08" db="EMBL/GenBank/DDBJ databases">
        <title>Candidatus Dactylopiibacterium carminicum genome sequence.</title>
        <authorList>
            <person name="Ramirez-Puebla S.T."/>
            <person name="Ormeno-Orrillo E."/>
            <person name="Vera-Ponce De Leon A."/>
            <person name="Luis L."/>
            <person name="Sanchez-Flores A."/>
            <person name="Monica R."/>
            <person name="Martinez-Romero E."/>
        </authorList>
    </citation>
    <scope>NUCLEOTIDE SEQUENCE [LARGE SCALE GENOMIC DNA]</scope>
    <source>
        <strain evidence="6">END1</strain>
    </source>
</reference>
<evidence type="ECO:0000313" key="8">
    <source>
        <dbReference type="Proteomes" id="UP000216107"/>
    </source>
</evidence>
<name>A0A272EQB9_9RHOO</name>
<dbReference type="GO" id="GO:0006729">
    <property type="term" value="P:tetrahydrobiopterin biosynthetic process"/>
    <property type="evidence" value="ECO:0007669"/>
    <property type="project" value="TreeGrafter"/>
</dbReference>
<evidence type="ECO:0000256" key="1">
    <source>
        <dbReference type="ARBA" id="ARBA00004496"/>
    </source>
</evidence>
<evidence type="ECO:0000313" key="9">
    <source>
        <dbReference type="Proteomes" id="UP000623509"/>
    </source>
</evidence>
<proteinExistence type="predicted"/>
<comment type="caution">
    <text evidence="7">The sequence shown here is derived from an EMBL/GenBank/DDBJ whole genome shotgun (WGS) entry which is preliminary data.</text>
</comment>
<dbReference type="InterPro" id="IPR020904">
    <property type="entry name" value="Sc_DH/Rdtase_CS"/>
</dbReference>
<dbReference type="Proteomes" id="UP000623509">
    <property type="component" value="Unassembled WGS sequence"/>
</dbReference>